<feature type="signal peptide" evidence="8">
    <location>
        <begin position="1"/>
        <end position="17"/>
    </location>
</feature>
<dbReference type="InterPro" id="IPR021109">
    <property type="entry name" value="Peptidase_aspartic_dom_sf"/>
</dbReference>
<evidence type="ECO:0000256" key="5">
    <source>
        <dbReference type="PIRSR" id="PIRSR601461-1"/>
    </source>
</evidence>
<keyword evidence="8" id="KW-0732">Signal</keyword>
<dbReference type="Gene3D" id="2.40.70.10">
    <property type="entry name" value="Acid Proteases"/>
    <property type="match status" value="2"/>
</dbReference>
<feature type="active site" evidence="5">
    <location>
        <position position="288"/>
    </location>
</feature>
<name>A0A7I5EA96_HAECO</name>
<dbReference type="InterPro" id="IPR001461">
    <property type="entry name" value="Aspartic_peptidase_A1"/>
</dbReference>
<keyword evidence="4 7" id="KW-0378">Hydrolase</keyword>
<feature type="active site" evidence="5">
    <location>
        <position position="97"/>
    </location>
</feature>
<dbReference type="OrthoDB" id="771136at2759"/>
<evidence type="ECO:0000256" key="8">
    <source>
        <dbReference type="SAM" id="SignalP"/>
    </source>
</evidence>
<accession>A0A7I5EA96</accession>
<dbReference type="GO" id="GO:0006508">
    <property type="term" value="P:proteolysis"/>
    <property type="evidence" value="ECO:0007669"/>
    <property type="project" value="UniProtKB-KW"/>
</dbReference>
<dbReference type="GO" id="GO:0004190">
    <property type="term" value="F:aspartic-type endopeptidase activity"/>
    <property type="evidence" value="ECO:0007669"/>
    <property type="project" value="UniProtKB-KW"/>
</dbReference>
<dbReference type="SUPFAM" id="SSF50630">
    <property type="entry name" value="Acid proteases"/>
    <property type="match status" value="1"/>
</dbReference>
<dbReference type="PANTHER" id="PTHR47966:SF40">
    <property type="entry name" value="ASPARTIC PROTEASE 3"/>
    <property type="match status" value="1"/>
</dbReference>
<evidence type="ECO:0000256" key="6">
    <source>
        <dbReference type="PIRSR" id="PIRSR601461-2"/>
    </source>
</evidence>
<evidence type="ECO:0000256" key="7">
    <source>
        <dbReference type="RuleBase" id="RU000454"/>
    </source>
</evidence>
<evidence type="ECO:0000256" key="3">
    <source>
        <dbReference type="ARBA" id="ARBA00022750"/>
    </source>
</evidence>
<dbReference type="PROSITE" id="PS51767">
    <property type="entry name" value="PEPTIDASE_A1"/>
    <property type="match status" value="1"/>
</dbReference>
<evidence type="ECO:0000259" key="9">
    <source>
        <dbReference type="PROSITE" id="PS51767"/>
    </source>
</evidence>
<dbReference type="OMA" id="KREVIAY"/>
<dbReference type="PRINTS" id="PR00792">
    <property type="entry name" value="PEPSIN"/>
</dbReference>
<dbReference type="InterPro" id="IPR033121">
    <property type="entry name" value="PEPTIDASE_A1"/>
</dbReference>
<dbReference type="Pfam" id="PF00026">
    <property type="entry name" value="Asp"/>
    <property type="match status" value="1"/>
</dbReference>
<comment type="similarity">
    <text evidence="1 7">Belongs to the peptidase A1 family.</text>
</comment>
<feature type="domain" description="Peptidase A1" evidence="9">
    <location>
        <begin position="79"/>
        <end position="395"/>
    </location>
</feature>
<evidence type="ECO:0000313" key="11">
    <source>
        <dbReference type="WBParaSite" id="HCON_00100220-00001"/>
    </source>
</evidence>
<dbReference type="WBParaSite" id="HCON_00100220-00001">
    <property type="protein sequence ID" value="HCON_00100220-00001"/>
    <property type="gene ID" value="HCON_00100220"/>
</dbReference>
<dbReference type="InterPro" id="IPR001969">
    <property type="entry name" value="Aspartic_peptidase_AS"/>
</dbReference>
<reference evidence="11" key="1">
    <citation type="submission" date="2020-12" db="UniProtKB">
        <authorList>
            <consortium name="WormBaseParasite"/>
        </authorList>
    </citation>
    <scope>IDENTIFICATION</scope>
    <source>
        <strain evidence="11">MHco3</strain>
    </source>
</reference>
<organism evidence="10 11">
    <name type="scientific">Haemonchus contortus</name>
    <name type="common">Barber pole worm</name>
    <dbReference type="NCBI Taxonomy" id="6289"/>
    <lineage>
        <taxon>Eukaryota</taxon>
        <taxon>Metazoa</taxon>
        <taxon>Ecdysozoa</taxon>
        <taxon>Nematoda</taxon>
        <taxon>Chromadorea</taxon>
        <taxon>Rhabditida</taxon>
        <taxon>Rhabditina</taxon>
        <taxon>Rhabditomorpha</taxon>
        <taxon>Strongyloidea</taxon>
        <taxon>Trichostrongylidae</taxon>
        <taxon>Haemonchus</taxon>
    </lineage>
</organism>
<dbReference type="PROSITE" id="PS00141">
    <property type="entry name" value="ASP_PROTEASE"/>
    <property type="match status" value="1"/>
</dbReference>
<keyword evidence="10" id="KW-1185">Reference proteome</keyword>
<keyword evidence="6" id="KW-1015">Disulfide bond</keyword>
<keyword evidence="2 7" id="KW-0645">Protease</keyword>
<dbReference type="FunFam" id="2.40.70.10:FF:000115">
    <property type="entry name" value="Lysosomal aspartic protease"/>
    <property type="match status" value="1"/>
</dbReference>
<evidence type="ECO:0000256" key="4">
    <source>
        <dbReference type="ARBA" id="ARBA00022801"/>
    </source>
</evidence>
<feature type="chain" id="PRO_5029475949" evidence="8">
    <location>
        <begin position="18"/>
        <end position="398"/>
    </location>
</feature>
<evidence type="ECO:0000313" key="10">
    <source>
        <dbReference type="Proteomes" id="UP000025227"/>
    </source>
</evidence>
<feature type="disulfide bond" evidence="6">
    <location>
        <begin position="110"/>
        <end position="117"/>
    </location>
</feature>
<sequence length="398" mass="44490">MTPFLLLLLSTCLSIEAVIRVPLKKTTDPRRRNSLIKNLAVGNEYNPGYWNQPYDYNAENWNNIDGIIENLYNNFACEYYGPIQIGNPPQTFEVVFDTGSSNLWVPCTNCSQTTDFCQNHKKFHCGSSSTCQPTNYPLPLRYGTGSMNGEVDYDRVCIGNSVNCFRQGFGCMQQVFDMDGVPYDGILGMGWPAFSTDYLPTPLENIFSDQEACPEAIFAFYLSPNFSANAVVGELTICGVDTSRYQGPIYWVPLIRETLWAVPLRGITIGAKSGYPYFIPGTFLTVVDSGTSLISGPERYIQMILNHIGIGFEEIDCSKASLYPTITFILGDYEFPLYGNQYFVEQSDGRCSVGFQINPASTEGSEADSVWFLGDSFMTNFYTIFDYANRRVGFANVA</sequence>
<evidence type="ECO:0000256" key="2">
    <source>
        <dbReference type="ARBA" id="ARBA00022670"/>
    </source>
</evidence>
<evidence type="ECO:0000256" key="1">
    <source>
        <dbReference type="ARBA" id="ARBA00007447"/>
    </source>
</evidence>
<dbReference type="GO" id="GO:0005764">
    <property type="term" value="C:lysosome"/>
    <property type="evidence" value="ECO:0007669"/>
    <property type="project" value="TreeGrafter"/>
</dbReference>
<dbReference type="PANTHER" id="PTHR47966">
    <property type="entry name" value="BETA-SITE APP-CLEAVING ENZYME, ISOFORM A-RELATED"/>
    <property type="match status" value="1"/>
</dbReference>
<protein>
    <submittedName>
        <fullName evidence="11">Peptidase A1 domain-containing protein</fullName>
    </submittedName>
</protein>
<dbReference type="AlphaFoldDB" id="A0A7I5EA96"/>
<dbReference type="Proteomes" id="UP000025227">
    <property type="component" value="Unplaced"/>
</dbReference>
<proteinExistence type="inferred from homology"/>
<keyword evidence="3 7" id="KW-0064">Aspartyl protease</keyword>